<dbReference type="PRINTS" id="PR00412">
    <property type="entry name" value="EPOXHYDRLASE"/>
</dbReference>
<name>A0AA39YAX0_9PEZI</name>
<evidence type="ECO:0000256" key="1">
    <source>
        <dbReference type="ARBA" id="ARBA00010088"/>
    </source>
</evidence>
<evidence type="ECO:0000259" key="3">
    <source>
        <dbReference type="Pfam" id="PF06441"/>
    </source>
</evidence>
<gene>
    <name evidence="4" type="ORF">B0T16DRAFT_348154</name>
</gene>
<dbReference type="InterPro" id="IPR010497">
    <property type="entry name" value="Epoxide_hydro_N"/>
</dbReference>
<dbReference type="EMBL" id="JAULSV010000003">
    <property type="protein sequence ID" value="KAK0648132.1"/>
    <property type="molecule type" value="Genomic_DNA"/>
</dbReference>
<dbReference type="Pfam" id="PF06441">
    <property type="entry name" value="EHN"/>
    <property type="match status" value="1"/>
</dbReference>
<dbReference type="InterPro" id="IPR029058">
    <property type="entry name" value="AB_hydrolase_fold"/>
</dbReference>
<dbReference type="GO" id="GO:0097176">
    <property type="term" value="P:epoxide metabolic process"/>
    <property type="evidence" value="ECO:0007669"/>
    <property type="project" value="TreeGrafter"/>
</dbReference>
<organism evidence="4 5">
    <name type="scientific">Cercophora newfieldiana</name>
    <dbReference type="NCBI Taxonomy" id="92897"/>
    <lineage>
        <taxon>Eukaryota</taxon>
        <taxon>Fungi</taxon>
        <taxon>Dikarya</taxon>
        <taxon>Ascomycota</taxon>
        <taxon>Pezizomycotina</taxon>
        <taxon>Sordariomycetes</taxon>
        <taxon>Sordariomycetidae</taxon>
        <taxon>Sordariales</taxon>
        <taxon>Lasiosphaeriaceae</taxon>
        <taxon>Cercophora</taxon>
    </lineage>
</organism>
<dbReference type="PANTHER" id="PTHR21661:SF39">
    <property type="entry name" value="HYDROLASE, PUTATIVE (AFU_ORTHOLOGUE AFUA_3G08960)-RELATED"/>
    <property type="match status" value="1"/>
</dbReference>
<accession>A0AA39YAX0</accession>
<keyword evidence="2 4" id="KW-0378">Hydrolase</keyword>
<feature type="domain" description="Epoxide hydrolase N-terminal" evidence="3">
    <location>
        <begin position="20"/>
        <end position="134"/>
    </location>
</feature>
<reference evidence="4" key="1">
    <citation type="submission" date="2023-06" db="EMBL/GenBank/DDBJ databases">
        <title>Genome-scale phylogeny and comparative genomics of the fungal order Sordariales.</title>
        <authorList>
            <consortium name="Lawrence Berkeley National Laboratory"/>
            <person name="Hensen N."/>
            <person name="Bonometti L."/>
            <person name="Westerberg I."/>
            <person name="Brannstrom I.O."/>
            <person name="Guillou S."/>
            <person name="Cros-Aarteil S."/>
            <person name="Calhoun S."/>
            <person name="Haridas S."/>
            <person name="Kuo A."/>
            <person name="Mondo S."/>
            <person name="Pangilinan J."/>
            <person name="Riley R."/>
            <person name="Labutti K."/>
            <person name="Andreopoulos B."/>
            <person name="Lipzen A."/>
            <person name="Chen C."/>
            <person name="Yanf M."/>
            <person name="Daum C."/>
            <person name="Ng V."/>
            <person name="Clum A."/>
            <person name="Steindorff A."/>
            <person name="Ohm R."/>
            <person name="Martin F."/>
            <person name="Silar P."/>
            <person name="Natvig D."/>
            <person name="Lalanne C."/>
            <person name="Gautier V."/>
            <person name="Ament-Velasquez S.L."/>
            <person name="Kruys A."/>
            <person name="Hutchinson M.I."/>
            <person name="Powell A.J."/>
            <person name="Barry K."/>
            <person name="Miller A.N."/>
            <person name="Grigoriev I.V."/>
            <person name="Debuchy R."/>
            <person name="Gladieux P."/>
            <person name="Thoren M.H."/>
            <person name="Johannesson H."/>
        </authorList>
    </citation>
    <scope>NUCLEOTIDE SEQUENCE</scope>
    <source>
        <strain evidence="4">SMH2532-1</strain>
    </source>
</reference>
<dbReference type="Gene3D" id="3.40.50.1820">
    <property type="entry name" value="alpha/beta hydrolase"/>
    <property type="match status" value="1"/>
</dbReference>
<dbReference type="InterPro" id="IPR000639">
    <property type="entry name" value="Epox_hydrolase-like"/>
</dbReference>
<dbReference type="Proteomes" id="UP001174936">
    <property type="component" value="Unassembled WGS sequence"/>
</dbReference>
<comment type="similarity">
    <text evidence="1">Belongs to the peptidase S33 family.</text>
</comment>
<proteinExistence type="inferred from homology"/>
<sequence length="420" mass="46852">MTSLPFSIPPHPVDPSANLTPFSISIPDSDLNNLDTLLQLSHIASPNFENSHSNGDFGIPRHVLVNLISHWRTSYSWRKWESALNSIPQYTITITDDDHDHHPYTIHFLALFSSKPSAIPVVLMHGWPGSIVEFVPLLQHVRSQYSTPAELPYHIIVPHFIGYGFSSPPPLSRDFTHRDNARLIAKLMRTLGFKGYVVQGGDLGGATAPVVSALDEACRLVHVNMLGIPPPEGTDVEADIRAGRYTPDEIASLAETQSFLAHDTAFIQLDGTRGSTAGFIIGSNPASLLAWIGEKMLSWTDSTVFDPAANTQHLELLLTNVSLYWFSRCYPTTMYHHRIALKGIQGDLTGGWKDVKVPMGYSWFRKEIANPPKAWIDRSGKVAWYRKHDKGGHFAALEQPEVLWKDIEDFVGEFWVKVVS</sequence>
<dbReference type="SUPFAM" id="SSF53474">
    <property type="entry name" value="alpha/beta-Hydrolases"/>
    <property type="match status" value="1"/>
</dbReference>
<keyword evidence="5" id="KW-1185">Reference proteome</keyword>
<dbReference type="InterPro" id="IPR016292">
    <property type="entry name" value="Epoxide_hydrolase"/>
</dbReference>
<evidence type="ECO:0000256" key="2">
    <source>
        <dbReference type="ARBA" id="ARBA00022801"/>
    </source>
</evidence>
<comment type="caution">
    <text evidence="4">The sequence shown here is derived from an EMBL/GenBank/DDBJ whole genome shotgun (WGS) entry which is preliminary data.</text>
</comment>
<evidence type="ECO:0000313" key="4">
    <source>
        <dbReference type="EMBL" id="KAK0648132.1"/>
    </source>
</evidence>
<dbReference type="GO" id="GO:0004301">
    <property type="term" value="F:epoxide hydrolase activity"/>
    <property type="evidence" value="ECO:0007669"/>
    <property type="project" value="TreeGrafter"/>
</dbReference>
<dbReference type="PANTHER" id="PTHR21661">
    <property type="entry name" value="EPOXIDE HYDROLASE 1-RELATED"/>
    <property type="match status" value="1"/>
</dbReference>
<dbReference type="PIRSF" id="PIRSF001112">
    <property type="entry name" value="Epoxide_hydrolase"/>
    <property type="match status" value="1"/>
</dbReference>
<protein>
    <submittedName>
        <fullName evidence="4">Alpha/Beta hydrolase protein</fullName>
    </submittedName>
</protein>
<evidence type="ECO:0000313" key="5">
    <source>
        <dbReference type="Proteomes" id="UP001174936"/>
    </source>
</evidence>
<dbReference type="AlphaFoldDB" id="A0AA39YAX0"/>